<dbReference type="EMBL" id="LR828261">
    <property type="protein sequence ID" value="CAD0345338.1"/>
    <property type="molecule type" value="Genomic_DNA"/>
</dbReference>
<reference evidence="1" key="1">
    <citation type="submission" date="2020-07" db="EMBL/GenBank/DDBJ databases">
        <authorList>
            <person name="Pothier F. J."/>
        </authorList>
    </citation>
    <scope>NUCLEOTIDE SEQUENCE</scope>
    <source>
        <strain evidence="1">CFBP 2533</strain>
    </source>
</reference>
<dbReference type="EMBL" id="LR828261">
    <property type="protein sequence ID" value="CAD0345332.1"/>
    <property type="molecule type" value="Genomic_DNA"/>
</dbReference>
<proteinExistence type="predicted"/>
<dbReference type="AlphaFoldDB" id="A0A6V7E3B2"/>
<name>A0A6V7E3B2_9XANT</name>
<organism evidence="1">
    <name type="scientific">Xanthomonas hortorum pv. pelargonii</name>
    <dbReference type="NCBI Taxonomy" id="453602"/>
    <lineage>
        <taxon>Bacteria</taxon>
        <taxon>Pseudomonadati</taxon>
        <taxon>Pseudomonadota</taxon>
        <taxon>Gammaproteobacteria</taxon>
        <taxon>Lysobacterales</taxon>
        <taxon>Lysobacteraceae</taxon>
        <taxon>Xanthomonas</taxon>
    </lineage>
</organism>
<gene>
    <name evidence="1" type="ORF">CFBP2533_30690</name>
</gene>
<evidence type="ECO:0000313" key="1">
    <source>
        <dbReference type="EMBL" id="CAD0345332.1"/>
    </source>
</evidence>
<protein>
    <submittedName>
        <fullName evidence="1">Uncharacterized protein</fullName>
    </submittedName>
</protein>
<sequence length="202" mass="22637">MLGMQIPVGSCVSPLETHWRGRTHVRWREMLIGQRGLCSCGGDCRIFSAMGLGRFRCGACCDVGGWRWRCPPSLPCLSALCCHTAAARHIDDRLSPSARPTSCSVHSEPSLENAWIPPRFAVATRSTWCAERKQVRCEALRLAQRLFCSWIYFPTNTSYLDRIIAFASKVRVAKKFCVVIRDVSRVWIACSSADDDPFACFS</sequence>
<accession>A0A6V7E3B2</accession>